<dbReference type="Proteomes" id="UP000694005">
    <property type="component" value="Chromosome A02"/>
</dbReference>
<dbReference type="EMBL" id="LS974618">
    <property type="protein sequence ID" value="CAG7893600.1"/>
    <property type="molecule type" value="Genomic_DNA"/>
</dbReference>
<accession>A0A3P6ATM5</accession>
<protein>
    <submittedName>
        <fullName evidence="1">Uncharacterized protein</fullName>
    </submittedName>
</protein>
<name>A0A3P6ATM5_BRACM</name>
<reference evidence="2" key="1">
    <citation type="submission" date="2018-11" db="EMBL/GenBank/DDBJ databases">
        <authorList>
            <consortium name="Genoscope - CEA"/>
            <person name="William W."/>
        </authorList>
    </citation>
    <scope>NUCLEOTIDE SEQUENCE</scope>
</reference>
<gene>
    <name evidence="2" type="ORF">BRAA02T07027Z</name>
    <name evidence="1" type="ORF">BRAPAZ1V2_A02P25520.2</name>
</gene>
<organism evidence="2">
    <name type="scientific">Brassica campestris</name>
    <name type="common">Field mustard</name>
    <dbReference type="NCBI Taxonomy" id="3711"/>
    <lineage>
        <taxon>Eukaryota</taxon>
        <taxon>Viridiplantae</taxon>
        <taxon>Streptophyta</taxon>
        <taxon>Embryophyta</taxon>
        <taxon>Tracheophyta</taxon>
        <taxon>Spermatophyta</taxon>
        <taxon>Magnoliopsida</taxon>
        <taxon>eudicotyledons</taxon>
        <taxon>Gunneridae</taxon>
        <taxon>Pentapetalae</taxon>
        <taxon>rosids</taxon>
        <taxon>malvids</taxon>
        <taxon>Brassicales</taxon>
        <taxon>Brassicaceae</taxon>
        <taxon>Brassiceae</taxon>
        <taxon>Brassica</taxon>
    </lineage>
</organism>
<dbReference type="AlphaFoldDB" id="A0A3P6ATM5"/>
<evidence type="ECO:0000313" key="1">
    <source>
        <dbReference type="EMBL" id="CAG7893600.1"/>
    </source>
</evidence>
<dbReference type="EMBL" id="LR031573">
    <property type="protein sequence ID" value="VDC88850.1"/>
    <property type="molecule type" value="Genomic_DNA"/>
</dbReference>
<sequence>MEACNTTYVGVIHTWVCDTKMEVWNTTHVPVESRLKISKAEDEPEINAQGVEQKANILTRALRKMVDVTRVLVVVSFSRKSHRNLSEEVRRWFYKNWTNSKKRRYKSEDSIQSNLEKDVTPMDRYAHNGAKKDDYLVTKFKHARSLIGVQ</sequence>
<proteinExistence type="predicted"/>
<dbReference type="Gramene" id="A02p25520.2_BraZ1">
    <property type="protein sequence ID" value="A02p25520.2_BraZ1.CDS.1"/>
    <property type="gene ID" value="A02g25520.2_BraZ1"/>
</dbReference>
<evidence type="ECO:0000313" key="2">
    <source>
        <dbReference type="EMBL" id="VDC88850.1"/>
    </source>
</evidence>